<name>A0A832I1G8_UNCEI</name>
<evidence type="ECO:0000313" key="2">
    <source>
        <dbReference type="EMBL" id="HGZ41929.1"/>
    </source>
</evidence>
<dbReference type="Gene3D" id="3.60.15.10">
    <property type="entry name" value="Ribonuclease Z/Hydroxyacylglutathione hydrolase-like"/>
    <property type="match status" value="1"/>
</dbReference>
<feature type="domain" description="Metallo-beta-lactamase" evidence="1">
    <location>
        <begin position="15"/>
        <end position="197"/>
    </location>
</feature>
<organism evidence="2">
    <name type="scientific">Eiseniibacteriota bacterium</name>
    <dbReference type="NCBI Taxonomy" id="2212470"/>
    <lineage>
        <taxon>Bacteria</taxon>
        <taxon>Candidatus Eiseniibacteriota</taxon>
    </lineage>
</organism>
<dbReference type="AlphaFoldDB" id="A0A832I1G8"/>
<dbReference type="InterPro" id="IPR001279">
    <property type="entry name" value="Metallo-B-lactamas"/>
</dbReference>
<dbReference type="InterPro" id="IPR036866">
    <property type="entry name" value="RibonucZ/Hydroxyglut_hydro"/>
</dbReference>
<dbReference type="PRINTS" id="PR00388">
    <property type="entry name" value="PDIESTERASE2"/>
</dbReference>
<sequence length="255" mass="26464">MRLRVLGCSGSVAPGHRATSVQVGERLLVDAGAVASTLEPGEQARLEDVLLTHAHLDHVHELPFLAEAAGERPRPLRVHGAPGTLAALRDHLLNDAIHADWTRVPPGSPALALVPFAWGAPFEAGGLRVTPVPLPHPGGSAAFVLEDGDGALVWAGDTGAGDEPWATLRALGPRVRALAIESSFPDRLAGLAALTGHLTPRGVREGLASLALPPSRVLVHHVKPAYRAEVLADLARQVPGAHVLADGEALELGAP</sequence>
<dbReference type="InterPro" id="IPR000396">
    <property type="entry name" value="Pdiesterase2"/>
</dbReference>
<protein>
    <submittedName>
        <fullName evidence="2">3',5'-cyclic-nucleotide phosphodiesterase</fullName>
    </submittedName>
</protein>
<dbReference type="GO" id="GO:0006198">
    <property type="term" value="P:cAMP catabolic process"/>
    <property type="evidence" value="ECO:0007669"/>
    <property type="project" value="InterPro"/>
</dbReference>
<evidence type="ECO:0000259" key="1">
    <source>
        <dbReference type="SMART" id="SM00849"/>
    </source>
</evidence>
<gene>
    <name evidence="2" type="ORF">ENR23_00625</name>
</gene>
<dbReference type="Pfam" id="PF12706">
    <property type="entry name" value="Lactamase_B_2"/>
    <property type="match status" value="1"/>
</dbReference>
<dbReference type="SUPFAM" id="SSF56281">
    <property type="entry name" value="Metallo-hydrolase/oxidoreductase"/>
    <property type="match status" value="1"/>
</dbReference>
<reference evidence="2" key="1">
    <citation type="journal article" date="2020" name="mSystems">
        <title>Genome- and Community-Level Interaction Insights into Carbon Utilization and Element Cycling Functions of Hydrothermarchaeota in Hydrothermal Sediment.</title>
        <authorList>
            <person name="Zhou Z."/>
            <person name="Liu Y."/>
            <person name="Xu W."/>
            <person name="Pan J."/>
            <person name="Luo Z.H."/>
            <person name="Li M."/>
        </authorList>
    </citation>
    <scope>NUCLEOTIDE SEQUENCE [LARGE SCALE GENOMIC DNA]</scope>
    <source>
        <strain evidence="2">SpSt-381</strain>
    </source>
</reference>
<proteinExistence type="predicted"/>
<dbReference type="SMART" id="SM00849">
    <property type="entry name" value="Lactamase_B"/>
    <property type="match status" value="1"/>
</dbReference>
<dbReference type="GO" id="GO:0004115">
    <property type="term" value="F:3',5'-cyclic-AMP phosphodiesterase activity"/>
    <property type="evidence" value="ECO:0007669"/>
    <property type="project" value="InterPro"/>
</dbReference>
<comment type="caution">
    <text evidence="2">The sequence shown here is derived from an EMBL/GenBank/DDBJ whole genome shotgun (WGS) entry which is preliminary data.</text>
</comment>
<accession>A0A832I1G8</accession>
<dbReference type="EMBL" id="DSQF01000002">
    <property type="protein sequence ID" value="HGZ41929.1"/>
    <property type="molecule type" value="Genomic_DNA"/>
</dbReference>
<dbReference type="CDD" id="cd07735">
    <property type="entry name" value="class_II_PDE_MBL-fold"/>
    <property type="match status" value="1"/>
</dbReference>